<dbReference type="OrthoDB" id="9794557at2"/>
<evidence type="ECO:0008006" key="3">
    <source>
        <dbReference type="Google" id="ProtNLM"/>
    </source>
</evidence>
<name>A5GEF5_GEOUR</name>
<sequence length="124" mass="14120">MAINKSKIVLWIVGLLLLSVLGFAVYTWLSLTWSYSRGDRAGYVQKFSHKGWLCKTWEGELAMVPVPGAIPEKFFFSVRDDALAEKINRSLGKRIALQYEQHKGVPTNCFGETEYYVTDIKVVE</sequence>
<evidence type="ECO:0000313" key="1">
    <source>
        <dbReference type="EMBL" id="ABQ25810.1"/>
    </source>
</evidence>
<dbReference type="EMBL" id="CP000698">
    <property type="protein sequence ID" value="ABQ25810.1"/>
    <property type="molecule type" value="Genomic_DNA"/>
</dbReference>
<reference evidence="1 2" key="1">
    <citation type="submission" date="2007-05" db="EMBL/GenBank/DDBJ databases">
        <title>Complete sequence of Geobacter uraniireducens Rf4.</title>
        <authorList>
            <consortium name="US DOE Joint Genome Institute"/>
            <person name="Copeland A."/>
            <person name="Lucas S."/>
            <person name="Lapidus A."/>
            <person name="Barry K."/>
            <person name="Detter J.C."/>
            <person name="Glavina del Rio T."/>
            <person name="Hammon N."/>
            <person name="Israni S."/>
            <person name="Dalin E."/>
            <person name="Tice H."/>
            <person name="Pitluck S."/>
            <person name="Chertkov O."/>
            <person name="Brettin T."/>
            <person name="Bruce D."/>
            <person name="Han C."/>
            <person name="Schmutz J."/>
            <person name="Larimer F."/>
            <person name="Land M."/>
            <person name="Hauser L."/>
            <person name="Kyrpides N."/>
            <person name="Mikhailova N."/>
            <person name="Shelobolina E."/>
            <person name="Aklujkar M."/>
            <person name="Lovley D."/>
            <person name="Richardson P."/>
        </authorList>
    </citation>
    <scope>NUCLEOTIDE SEQUENCE [LARGE SCALE GENOMIC DNA]</scope>
    <source>
        <strain evidence="1 2">Rf4</strain>
    </source>
</reference>
<evidence type="ECO:0000313" key="2">
    <source>
        <dbReference type="Proteomes" id="UP000006695"/>
    </source>
</evidence>
<protein>
    <recommendedName>
        <fullName evidence="3">6-phosphogluconate dehydrogenase</fullName>
    </recommendedName>
</protein>
<dbReference type="KEGG" id="gur:Gura_1614"/>
<keyword evidence="2" id="KW-1185">Reference proteome</keyword>
<dbReference type="AlphaFoldDB" id="A5GEF5"/>
<proteinExistence type="predicted"/>
<organism evidence="1 2">
    <name type="scientific">Geotalea uraniireducens (strain Rf4)</name>
    <name type="common">Geobacter uraniireducens</name>
    <dbReference type="NCBI Taxonomy" id="351605"/>
    <lineage>
        <taxon>Bacteria</taxon>
        <taxon>Pseudomonadati</taxon>
        <taxon>Thermodesulfobacteriota</taxon>
        <taxon>Desulfuromonadia</taxon>
        <taxon>Geobacterales</taxon>
        <taxon>Geobacteraceae</taxon>
        <taxon>Geotalea</taxon>
    </lineage>
</organism>
<dbReference type="Proteomes" id="UP000006695">
    <property type="component" value="Chromosome"/>
</dbReference>
<dbReference type="RefSeq" id="WP_011938520.1">
    <property type="nucleotide sequence ID" value="NC_009483.1"/>
</dbReference>
<accession>A5GEF5</accession>
<dbReference type="HOGENOM" id="CLU_136707_2_0_7"/>
<dbReference type="STRING" id="351605.Gura_1614"/>
<gene>
    <name evidence="1" type="ordered locus">Gura_1614</name>
</gene>